<evidence type="ECO:0000313" key="1">
    <source>
        <dbReference type="EMBL" id="OGC47076.1"/>
    </source>
</evidence>
<protein>
    <submittedName>
        <fullName evidence="1">Uncharacterized protein</fullName>
    </submittedName>
</protein>
<dbReference type="GO" id="GO:0016788">
    <property type="term" value="F:hydrolase activity, acting on ester bonds"/>
    <property type="evidence" value="ECO:0007669"/>
    <property type="project" value="InterPro"/>
</dbReference>
<organism evidence="1 2">
    <name type="scientific">candidate division WWE3 bacterium RIFCSPHIGHO2_01_FULL_35_17</name>
    <dbReference type="NCBI Taxonomy" id="1802614"/>
    <lineage>
        <taxon>Bacteria</taxon>
        <taxon>Katanobacteria</taxon>
    </lineage>
</organism>
<dbReference type="InterPro" id="IPR036514">
    <property type="entry name" value="SGNH_hydro_sf"/>
</dbReference>
<gene>
    <name evidence="1" type="ORF">A2713_01800</name>
</gene>
<accession>A0A1F4UQ86</accession>
<sequence length="374" mass="43713">MKELLKNLLVLFLTLILMFFLTEMGLRIFWQRSDNFYQSDEKIGRIHIPGKVSLSRDKEFSHQIKINSDGFIGKDYASQKEEGVFRIVVLGDSIVEAMQVPVSDNFSSLLESGLNQSQMKSEVINLGVSGFGTGREYLALKHYGLKYQPDLVILGFTISNDIPNNYTEDEKDPSFVIDEPAGFKKRIKSFLTDNFKLVAYFREKSYSSIPLRNFLIKIGFFSRSKRAEENLKEVDDIPADYFIYSKEYPDFLRIGFEKTKYFLNKIKGATNEKEIKFLAVIFPTQEQIYEDIWREVEGTYPAMKNMDWDLEKPNQMLKNYFEENQITYLDLAPFFKKALPKLDERLYYKYDGHLNKIGHQLVGKILEEHILKLK</sequence>
<dbReference type="AlphaFoldDB" id="A0A1F4UQ86"/>
<dbReference type="Gene3D" id="3.40.50.1110">
    <property type="entry name" value="SGNH hydrolase"/>
    <property type="match status" value="2"/>
</dbReference>
<proteinExistence type="predicted"/>
<evidence type="ECO:0000313" key="2">
    <source>
        <dbReference type="Proteomes" id="UP000176444"/>
    </source>
</evidence>
<dbReference type="Proteomes" id="UP000176444">
    <property type="component" value="Unassembled WGS sequence"/>
</dbReference>
<dbReference type="Pfam" id="PF00657">
    <property type="entry name" value="Lipase_GDSL"/>
    <property type="match status" value="1"/>
</dbReference>
<dbReference type="SUPFAM" id="SSF52266">
    <property type="entry name" value="SGNH hydrolase"/>
    <property type="match status" value="1"/>
</dbReference>
<dbReference type="EMBL" id="MEUX01000022">
    <property type="protein sequence ID" value="OGC47076.1"/>
    <property type="molecule type" value="Genomic_DNA"/>
</dbReference>
<name>A0A1F4UQ86_UNCKA</name>
<reference evidence="1 2" key="1">
    <citation type="journal article" date="2016" name="Nat. Commun.">
        <title>Thousands of microbial genomes shed light on interconnected biogeochemical processes in an aquifer system.</title>
        <authorList>
            <person name="Anantharaman K."/>
            <person name="Brown C.T."/>
            <person name="Hug L.A."/>
            <person name="Sharon I."/>
            <person name="Castelle C.J."/>
            <person name="Probst A.J."/>
            <person name="Thomas B.C."/>
            <person name="Singh A."/>
            <person name="Wilkins M.J."/>
            <person name="Karaoz U."/>
            <person name="Brodie E.L."/>
            <person name="Williams K.H."/>
            <person name="Hubbard S.S."/>
            <person name="Banfield J.F."/>
        </authorList>
    </citation>
    <scope>NUCLEOTIDE SEQUENCE [LARGE SCALE GENOMIC DNA]</scope>
</reference>
<dbReference type="InterPro" id="IPR001087">
    <property type="entry name" value="GDSL"/>
</dbReference>
<comment type="caution">
    <text evidence="1">The sequence shown here is derived from an EMBL/GenBank/DDBJ whole genome shotgun (WGS) entry which is preliminary data.</text>
</comment>